<accession>A0A4R6BUZ7</accession>
<dbReference type="EMBL" id="SCWB01000008">
    <property type="protein sequence ID" value="TDM11919.1"/>
    <property type="molecule type" value="Genomic_DNA"/>
</dbReference>
<evidence type="ECO:0000313" key="2">
    <source>
        <dbReference type="EMBL" id="TDM11919.1"/>
    </source>
</evidence>
<keyword evidence="3" id="KW-1185">Reference proteome</keyword>
<gene>
    <name evidence="2" type="ORF">ERX29_05925</name>
</gene>
<dbReference type="SUPFAM" id="SSF56112">
    <property type="entry name" value="Protein kinase-like (PK-like)"/>
    <property type="match status" value="1"/>
</dbReference>
<dbReference type="InterPro" id="IPR002575">
    <property type="entry name" value="Aminoglycoside_PTrfase"/>
</dbReference>
<reference evidence="2 3" key="1">
    <citation type="submission" date="2019-01" db="EMBL/GenBank/DDBJ databases">
        <title>Draft genome sequences of the type strains of six Macrococcus species.</title>
        <authorList>
            <person name="Mazhar S."/>
            <person name="Altermann E."/>
            <person name="Hill C."/>
            <person name="Mcauliffe O."/>
        </authorList>
    </citation>
    <scope>NUCLEOTIDE SEQUENCE [LARGE SCALE GENOMIC DNA]</scope>
    <source>
        <strain evidence="2 3">CCM4815</strain>
    </source>
</reference>
<dbReference type="RefSeq" id="WP_133443776.1">
    <property type="nucleotide sequence ID" value="NZ_SCWB01000008.1"/>
</dbReference>
<organism evidence="2 3">
    <name type="scientific">Macrococcus lamae</name>
    <dbReference type="NCBI Taxonomy" id="198484"/>
    <lineage>
        <taxon>Bacteria</taxon>
        <taxon>Bacillati</taxon>
        <taxon>Bacillota</taxon>
        <taxon>Bacilli</taxon>
        <taxon>Bacillales</taxon>
        <taxon>Staphylococcaceae</taxon>
        <taxon>Macrococcus</taxon>
    </lineage>
</organism>
<dbReference type="Pfam" id="PF01636">
    <property type="entry name" value="APH"/>
    <property type="match status" value="1"/>
</dbReference>
<dbReference type="PANTHER" id="PTHR41283">
    <property type="entry name" value="AMINOGLYCOSIDE PHOSPHOTRANSFERASE"/>
    <property type="match status" value="1"/>
</dbReference>
<dbReference type="Gene3D" id="3.90.1200.10">
    <property type="match status" value="1"/>
</dbReference>
<proteinExistence type="predicted"/>
<dbReference type="OrthoDB" id="334783at2"/>
<name>A0A4R6BUZ7_9STAP</name>
<evidence type="ECO:0000259" key="1">
    <source>
        <dbReference type="Pfam" id="PF01636"/>
    </source>
</evidence>
<comment type="caution">
    <text evidence="2">The sequence shown here is derived from an EMBL/GenBank/DDBJ whole genome shotgun (WGS) entry which is preliminary data.</text>
</comment>
<keyword evidence="2" id="KW-0808">Transferase</keyword>
<dbReference type="PANTHER" id="PTHR41283:SF1">
    <property type="entry name" value="AMINOGLYCOSIDE PHOSPHOTRANSFERASE DOMAIN-CONTAINING PROTEIN"/>
    <property type="match status" value="1"/>
</dbReference>
<dbReference type="AlphaFoldDB" id="A0A4R6BUZ7"/>
<dbReference type="Proteomes" id="UP000294802">
    <property type="component" value="Unassembled WGS sequence"/>
</dbReference>
<feature type="domain" description="Aminoglycoside phosphotransferase" evidence="1">
    <location>
        <begin position="21"/>
        <end position="239"/>
    </location>
</feature>
<dbReference type="GO" id="GO:0016740">
    <property type="term" value="F:transferase activity"/>
    <property type="evidence" value="ECO:0007669"/>
    <property type="project" value="UniProtKB-KW"/>
</dbReference>
<protein>
    <submittedName>
        <fullName evidence="2">Phosphotransferase family protein</fullName>
    </submittedName>
</protein>
<evidence type="ECO:0000313" key="3">
    <source>
        <dbReference type="Proteomes" id="UP000294802"/>
    </source>
</evidence>
<sequence length="305" mass="36025">MDNDDIQLINNFIKSIDIKSIEAFNKGWSVDQKYIIKDQQHDTYLLRVSTIDRINQMQKQINLVEQCTALGLPVQRLIEHGVFNDTCFILYEWIDGQEAADYIGDTEPEEQYRLGHDAGRILKEIHSIPYHSDSSWADYYNDKIDCKIKMYNECPLKYDDEGLALRTIEENRRYVTNSKFVYHHGDYHIGNMVVDNEKRLFIIDFDRADFGEGYEEFNRITWCVSVSPLFASGMINGYFNNEVPDIFWRLLKLYIVTNALSSLPWAMPYGEQQIDVMRNEYAVQRKYYKDFQLTIPTWYTLNKVS</sequence>
<dbReference type="InterPro" id="IPR011009">
    <property type="entry name" value="Kinase-like_dom_sf"/>
</dbReference>